<feature type="region of interest" description="Disordered" evidence="1">
    <location>
        <begin position="166"/>
        <end position="191"/>
    </location>
</feature>
<feature type="region of interest" description="Disordered" evidence="1">
    <location>
        <begin position="30"/>
        <end position="54"/>
    </location>
</feature>
<dbReference type="Proteomes" id="UP000215059">
    <property type="component" value="Unassembled WGS sequence"/>
</dbReference>
<organism evidence="3 4">
    <name type="scientific">Fictibacillus aquaticus</name>
    <dbReference type="NCBI Taxonomy" id="2021314"/>
    <lineage>
        <taxon>Bacteria</taxon>
        <taxon>Bacillati</taxon>
        <taxon>Bacillota</taxon>
        <taxon>Bacilli</taxon>
        <taxon>Bacillales</taxon>
        <taxon>Fictibacillaceae</taxon>
        <taxon>Fictibacillus</taxon>
    </lineage>
</organism>
<dbReference type="EMBL" id="NOII01000001">
    <property type="protein sequence ID" value="OYD58773.1"/>
    <property type="molecule type" value="Genomic_DNA"/>
</dbReference>
<feature type="chain" id="PRO_5012014367" description="YhcN/YlaJ family sporulation lipoprotein" evidence="2">
    <location>
        <begin position="25"/>
        <end position="191"/>
    </location>
</feature>
<proteinExistence type="predicted"/>
<evidence type="ECO:0008006" key="5">
    <source>
        <dbReference type="Google" id="ProtNLM"/>
    </source>
</evidence>
<sequence length="191" mass="21123">MKKKAAAASLIGALLLAGCGNLFTKEKDQHYRNPSKISHDMPNSQNDSPVVEEKSSEIHYAKEISDLADKVAGVKKSHVIVTGDTTLVGIETEQNSSVKEDNVLRQNVYDSIKGNSHGRNAAITTNREKVQEIKKLGLEIGRGRHDMKGKIYNKVGVLIGQIPPVKNHYKNGKMEDAKKEEGNENRTDIYE</sequence>
<protein>
    <recommendedName>
        <fullName evidence="5">YhcN/YlaJ family sporulation lipoprotein</fullName>
    </recommendedName>
</protein>
<evidence type="ECO:0000313" key="3">
    <source>
        <dbReference type="EMBL" id="OYD58773.1"/>
    </source>
</evidence>
<feature type="compositionally biased region" description="Basic and acidic residues" evidence="1">
    <location>
        <begin position="172"/>
        <end position="191"/>
    </location>
</feature>
<keyword evidence="4" id="KW-1185">Reference proteome</keyword>
<dbReference type="Pfam" id="PF09580">
    <property type="entry name" value="Spore_YhcN_YlaJ"/>
    <property type="match status" value="1"/>
</dbReference>
<accession>A0A235FCX4</accession>
<keyword evidence="2" id="KW-0732">Signal</keyword>
<dbReference type="InterPro" id="IPR019076">
    <property type="entry name" value="Spore_lipoprot_YhcN/YlaJ-like"/>
</dbReference>
<gene>
    <name evidence="3" type="ORF">CGZ90_02410</name>
</gene>
<dbReference type="RefSeq" id="WP_094250734.1">
    <property type="nucleotide sequence ID" value="NZ_JBHLXL010000001.1"/>
</dbReference>
<dbReference type="OrthoDB" id="2970973at2"/>
<dbReference type="AlphaFoldDB" id="A0A235FCX4"/>
<reference evidence="3 4" key="1">
    <citation type="submission" date="2017-07" db="EMBL/GenBank/DDBJ databases">
        <title>Fictibacillus sp. nov. GDSW-R2A3 Genome sequencing and assembly.</title>
        <authorList>
            <person name="Mayilraj S."/>
        </authorList>
    </citation>
    <scope>NUCLEOTIDE SEQUENCE [LARGE SCALE GENOMIC DNA]</scope>
    <source>
        <strain evidence="3 4">GDSW-R2A3</strain>
    </source>
</reference>
<evidence type="ECO:0000256" key="1">
    <source>
        <dbReference type="SAM" id="MobiDB-lite"/>
    </source>
</evidence>
<feature type="signal peptide" evidence="2">
    <location>
        <begin position="1"/>
        <end position="24"/>
    </location>
</feature>
<comment type="caution">
    <text evidence="3">The sequence shown here is derived from an EMBL/GenBank/DDBJ whole genome shotgun (WGS) entry which is preliminary data.</text>
</comment>
<dbReference type="PROSITE" id="PS51257">
    <property type="entry name" value="PROKAR_LIPOPROTEIN"/>
    <property type="match status" value="1"/>
</dbReference>
<evidence type="ECO:0000256" key="2">
    <source>
        <dbReference type="SAM" id="SignalP"/>
    </source>
</evidence>
<evidence type="ECO:0000313" key="4">
    <source>
        <dbReference type="Proteomes" id="UP000215059"/>
    </source>
</evidence>
<name>A0A235FCX4_9BACL</name>